<dbReference type="RefSeq" id="WP_121923833.1">
    <property type="nucleotide sequence ID" value="NZ_CBCSGA010000019.1"/>
</dbReference>
<dbReference type="NCBIfam" id="TIGR04183">
    <property type="entry name" value="Por_Secre_tail"/>
    <property type="match status" value="1"/>
</dbReference>
<evidence type="ECO:0000313" key="2">
    <source>
        <dbReference type="EMBL" id="RMA77683.1"/>
    </source>
</evidence>
<dbReference type="InterPro" id="IPR026444">
    <property type="entry name" value="Secre_tail"/>
</dbReference>
<keyword evidence="1" id="KW-0732">Signal</keyword>
<keyword evidence="3" id="KW-1185">Reference proteome</keyword>
<evidence type="ECO:0000313" key="3">
    <source>
        <dbReference type="Proteomes" id="UP000280368"/>
    </source>
</evidence>
<sequence length="631" mass="69278">MKDCTENKFLTKSYSVFMIGLILYLSSYKIHAQYVSSTNAYISVGTNTAVSLHTLNNDSASKVNNDGLIALYTVNNLGTIQGDGMYSISKDFVNSGTFSSEKGTIKMNGIAEQVMPESVTIYNNLVIDNAAGVILNSNQTNIKNLTINLGKILKVEASKTLTVKGSIINNGGTAGLVLKSTSAGTASLNHNSDNVPATMQRYISGNKEDWHFLSAPVSDQVLAGTTWLPTGTYGNGTGYDLYIWNEPTPCWTYILNNTVAPTWTSIHASLSFVKGRGYLYSTQALNPTKEFIGLLNNGNVSYPITNTATSLDPTVRGFNLVGNPYPSSMDWKSTLGWSRSNLVESGGGYDMWIWNPASNNYGVYNSLSSAGTNGVTQYIAPTQGYFVRAATSGNIGTSNAVRNNNGANSWMRLKKTISENLIVRFSSNETYGYDEVLLQFGYPKNEPGAFKLFSRNDEAPSAYFTDLNNDLSVRYLTSTAENKSVPINFKAGKDGNYSLSIGVDSADFEILFLEDKKTKKIIDLKANPKHEFKATLKDVEDRFIIHFAPVEQGTEDLEAKIYYKDKKVCIDLTLIEGVTDVKIFDLLGKLLINKKVDGSSIHQFDVNLKYAVYIVKVTNKKKIVTMKVLVD</sequence>
<proteinExistence type="predicted"/>
<dbReference type="Proteomes" id="UP000280368">
    <property type="component" value="Unassembled WGS sequence"/>
</dbReference>
<accession>A0A3L9ZY83</accession>
<protein>
    <submittedName>
        <fullName evidence="2">Putative secreted protein (Por secretion system target)</fullName>
    </submittedName>
</protein>
<comment type="caution">
    <text evidence="2">The sequence shown here is derived from an EMBL/GenBank/DDBJ whole genome shotgun (WGS) entry which is preliminary data.</text>
</comment>
<dbReference type="AlphaFoldDB" id="A0A3L9ZY83"/>
<reference evidence="2 3" key="1">
    <citation type="submission" date="2018-10" db="EMBL/GenBank/DDBJ databases">
        <title>Genomic Encyclopedia of Archaeal and Bacterial Type Strains, Phase II (KMG-II): from individual species to whole genera.</title>
        <authorList>
            <person name="Goeker M."/>
        </authorList>
    </citation>
    <scope>NUCLEOTIDE SEQUENCE [LARGE SCALE GENOMIC DNA]</scope>
    <source>
        <strain evidence="2 3">DSM 19727</strain>
    </source>
</reference>
<dbReference type="OrthoDB" id="906679at2"/>
<name>A0A3L9ZY83_9FLAO</name>
<gene>
    <name evidence="2" type="ORF">BC961_0024</name>
</gene>
<dbReference type="EMBL" id="REFH01000007">
    <property type="protein sequence ID" value="RMA77683.1"/>
    <property type="molecule type" value="Genomic_DNA"/>
</dbReference>
<evidence type="ECO:0000256" key="1">
    <source>
        <dbReference type="ARBA" id="ARBA00022729"/>
    </source>
</evidence>
<organism evidence="2 3">
    <name type="scientific">Flavobacterium weaverense</name>
    <dbReference type="NCBI Taxonomy" id="271156"/>
    <lineage>
        <taxon>Bacteria</taxon>
        <taxon>Pseudomonadati</taxon>
        <taxon>Bacteroidota</taxon>
        <taxon>Flavobacteriia</taxon>
        <taxon>Flavobacteriales</taxon>
        <taxon>Flavobacteriaceae</taxon>
        <taxon>Flavobacterium</taxon>
    </lineage>
</organism>